<dbReference type="EMBL" id="JACVVX010000001">
    <property type="protein sequence ID" value="MBD0414072.1"/>
    <property type="molecule type" value="Genomic_DNA"/>
</dbReference>
<keyword evidence="2" id="KW-1185">Reference proteome</keyword>
<comment type="caution">
    <text evidence="1">The sequence shown here is derived from an EMBL/GenBank/DDBJ whole genome shotgun (WGS) entry which is preliminary data.</text>
</comment>
<accession>A0A8J6U703</accession>
<organism evidence="1 2">
    <name type="scientific">Oryzicola mucosus</name>
    <dbReference type="NCBI Taxonomy" id="2767425"/>
    <lineage>
        <taxon>Bacteria</taxon>
        <taxon>Pseudomonadati</taxon>
        <taxon>Pseudomonadota</taxon>
        <taxon>Alphaproteobacteria</taxon>
        <taxon>Hyphomicrobiales</taxon>
        <taxon>Phyllobacteriaceae</taxon>
        <taxon>Oryzicola</taxon>
    </lineage>
</organism>
<proteinExistence type="predicted"/>
<name>A0A8J6U703_9HYPH</name>
<sequence>MTETIDDEPGDLDADVKFLAENTDLSPMQARKLIEEHGRDREKLLKLAGSMKAES</sequence>
<dbReference type="Proteomes" id="UP000643405">
    <property type="component" value="Unassembled WGS sequence"/>
</dbReference>
<evidence type="ECO:0000313" key="1">
    <source>
        <dbReference type="EMBL" id="MBD0414072.1"/>
    </source>
</evidence>
<evidence type="ECO:0000313" key="2">
    <source>
        <dbReference type="Proteomes" id="UP000643405"/>
    </source>
</evidence>
<evidence type="ECO:0008006" key="3">
    <source>
        <dbReference type="Google" id="ProtNLM"/>
    </source>
</evidence>
<reference evidence="1" key="1">
    <citation type="submission" date="2020-09" db="EMBL/GenBank/DDBJ databases">
        <title>Genome seq and assembly of Tianweitania sp.</title>
        <authorList>
            <person name="Chhetri G."/>
        </authorList>
    </citation>
    <scope>NUCLEOTIDE SEQUENCE</scope>
    <source>
        <strain evidence="1">Rool2</strain>
    </source>
</reference>
<gene>
    <name evidence="1" type="ORF">ICI42_05345</name>
</gene>
<dbReference type="AlphaFoldDB" id="A0A8J6U703"/>
<dbReference type="RefSeq" id="WP_188163451.1">
    <property type="nucleotide sequence ID" value="NZ_JACVVX010000001.1"/>
</dbReference>
<protein>
    <recommendedName>
        <fullName evidence="3">DUF3606 domain-containing protein</fullName>
    </recommendedName>
</protein>